<accession>A0ABS1R0S8</accession>
<sequence>MIENSTTIYEKAYDSDLKESTTEKDAAFETNIKNGIQNLAKEPSQNVIDNILSYSKSLLSK</sequence>
<gene>
    <name evidence="1" type="ORF">JKG61_05390</name>
</gene>
<evidence type="ECO:0000313" key="2">
    <source>
        <dbReference type="Proteomes" id="UP000625283"/>
    </source>
</evidence>
<keyword evidence="2" id="KW-1185">Reference proteome</keyword>
<dbReference type="RefSeq" id="WP_202101947.1">
    <property type="nucleotide sequence ID" value="NZ_JAERTY010000002.1"/>
</dbReference>
<proteinExistence type="predicted"/>
<reference evidence="1 2" key="1">
    <citation type="submission" date="2021-01" db="EMBL/GenBank/DDBJ databases">
        <title>C459-1 draft genome sequence.</title>
        <authorList>
            <person name="Zhang X.-F."/>
        </authorList>
    </citation>
    <scope>NUCLEOTIDE SEQUENCE [LARGE SCALE GENOMIC DNA]</scope>
    <source>
        <strain evidence="2">C459-1</strain>
    </source>
</reference>
<dbReference type="EMBL" id="JAERTY010000002">
    <property type="protein sequence ID" value="MBL1408179.1"/>
    <property type="molecule type" value="Genomic_DNA"/>
</dbReference>
<evidence type="ECO:0000313" key="1">
    <source>
        <dbReference type="EMBL" id="MBL1408179.1"/>
    </source>
</evidence>
<name>A0ABS1R0S8_9SPHI</name>
<organism evidence="1 2">
    <name type="scientific">Sphingobacterium faecale</name>
    <dbReference type="NCBI Taxonomy" id="2803775"/>
    <lineage>
        <taxon>Bacteria</taxon>
        <taxon>Pseudomonadati</taxon>
        <taxon>Bacteroidota</taxon>
        <taxon>Sphingobacteriia</taxon>
        <taxon>Sphingobacteriales</taxon>
        <taxon>Sphingobacteriaceae</taxon>
        <taxon>Sphingobacterium</taxon>
    </lineage>
</organism>
<dbReference type="Proteomes" id="UP000625283">
    <property type="component" value="Unassembled WGS sequence"/>
</dbReference>
<comment type="caution">
    <text evidence="1">The sequence shown here is derived from an EMBL/GenBank/DDBJ whole genome shotgun (WGS) entry which is preliminary data.</text>
</comment>
<protein>
    <submittedName>
        <fullName evidence="1">Uncharacterized protein</fullName>
    </submittedName>
</protein>